<sequence>MEDKTFSADRSHPPCALCRIQEKCPHNLEQSFNPPIPDQELCKLSAHLLSQCGDVFPVKKEETTPPAIKPEIQCA</sequence>
<organism evidence="1">
    <name type="scientific">Magallana gigas</name>
    <name type="common">Pacific oyster</name>
    <name type="synonym">Crassostrea gigas</name>
    <dbReference type="NCBI Taxonomy" id="29159"/>
    <lineage>
        <taxon>Eukaryota</taxon>
        <taxon>Metazoa</taxon>
        <taxon>Spiralia</taxon>
        <taxon>Lophotrochozoa</taxon>
        <taxon>Mollusca</taxon>
        <taxon>Bivalvia</taxon>
        <taxon>Autobranchia</taxon>
        <taxon>Pteriomorphia</taxon>
        <taxon>Ostreida</taxon>
        <taxon>Ostreoidea</taxon>
        <taxon>Ostreidae</taxon>
        <taxon>Magallana</taxon>
    </lineage>
</organism>
<evidence type="ECO:0000313" key="1">
    <source>
        <dbReference type="EMBL" id="EKC19348.1"/>
    </source>
</evidence>
<dbReference type="InParanoid" id="K1PCU2"/>
<proteinExistence type="predicted"/>
<dbReference type="AlphaFoldDB" id="K1PCU2"/>
<gene>
    <name evidence="1" type="ORF">CGI_10008569</name>
</gene>
<protein>
    <submittedName>
        <fullName evidence="1">Uncharacterized protein</fullName>
    </submittedName>
</protein>
<reference evidence="1" key="1">
    <citation type="journal article" date="2012" name="Nature">
        <title>The oyster genome reveals stress adaptation and complexity of shell formation.</title>
        <authorList>
            <person name="Zhang G."/>
            <person name="Fang X."/>
            <person name="Guo X."/>
            <person name="Li L."/>
            <person name="Luo R."/>
            <person name="Xu F."/>
            <person name="Yang P."/>
            <person name="Zhang L."/>
            <person name="Wang X."/>
            <person name="Qi H."/>
            <person name="Xiong Z."/>
            <person name="Que H."/>
            <person name="Xie Y."/>
            <person name="Holland P.W."/>
            <person name="Paps J."/>
            <person name="Zhu Y."/>
            <person name="Wu F."/>
            <person name="Chen Y."/>
            <person name="Wang J."/>
            <person name="Peng C."/>
            <person name="Meng J."/>
            <person name="Yang L."/>
            <person name="Liu J."/>
            <person name="Wen B."/>
            <person name="Zhang N."/>
            <person name="Huang Z."/>
            <person name="Zhu Q."/>
            <person name="Feng Y."/>
            <person name="Mount A."/>
            <person name="Hedgecock D."/>
            <person name="Xu Z."/>
            <person name="Liu Y."/>
            <person name="Domazet-Loso T."/>
            <person name="Du Y."/>
            <person name="Sun X."/>
            <person name="Zhang S."/>
            <person name="Liu B."/>
            <person name="Cheng P."/>
            <person name="Jiang X."/>
            <person name="Li J."/>
            <person name="Fan D."/>
            <person name="Wang W."/>
            <person name="Fu W."/>
            <person name="Wang T."/>
            <person name="Wang B."/>
            <person name="Zhang J."/>
            <person name="Peng Z."/>
            <person name="Li Y."/>
            <person name="Li N."/>
            <person name="Wang J."/>
            <person name="Chen M."/>
            <person name="He Y."/>
            <person name="Tan F."/>
            <person name="Song X."/>
            <person name="Zheng Q."/>
            <person name="Huang R."/>
            <person name="Yang H."/>
            <person name="Du X."/>
            <person name="Chen L."/>
            <person name="Yang M."/>
            <person name="Gaffney P.M."/>
            <person name="Wang S."/>
            <person name="Luo L."/>
            <person name="She Z."/>
            <person name="Ming Y."/>
            <person name="Huang W."/>
            <person name="Zhang S."/>
            <person name="Huang B."/>
            <person name="Zhang Y."/>
            <person name="Qu T."/>
            <person name="Ni P."/>
            <person name="Miao G."/>
            <person name="Wang J."/>
            <person name="Wang Q."/>
            <person name="Steinberg C.E."/>
            <person name="Wang H."/>
            <person name="Li N."/>
            <person name="Qian L."/>
            <person name="Zhang G."/>
            <person name="Li Y."/>
            <person name="Yang H."/>
            <person name="Liu X."/>
            <person name="Wang J."/>
            <person name="Yin Y."/>
            <person name="Wang J."/>
        </authorList>
    </citation>
    <scope>NUCLEOTIDE SEQUENCE [LARGE SCALE GENOMIC DNA]</scope>
    <source>
        <strain evidence="1">05x7-T-G4-1.051#20</strain>
    </source>
</reference>
<dbReference type="EMBL" id="JH816598">
    <property type="protein sequence ID" value="EKC19348.1"/>
    <property type="molecule type" value="Genomic_DNA"/>
</dbReference>
<name>K1PCU2_MAGGI</name>
<dbReference type="HOGENOM" id="CLU_2673522_0_0_1"/>
<accession>K1PCU2</accession>